<reference evidence="1 2" key="1">
    <citation type="submission" date="2019-07" db="EMBL/GenBank/DDBJ databases">
        <authorList>
            <person name="Hibberd C M."/>
            <person name="Gehrig L. J."/>
            <person name="Chang H.-W."/>
            <person name="Venkatesh S."/>
        </authorList>
    </citation>
    <scope>NUCLEOTIDE SEQUENCE [LARGE SCALE GENOMIC DNA]</scope>
    <source>
        <strain evidence="1">Blautia_luti_SSTS_Bg7063</strain>
    </source>
</reference>
<protein>
    <submittedName>
        <fullName evidence="1">Uncharacterized protein</fullName>
    </submittedName>
</protein>
<dbReference type="AlphaFoldDB" id="A0A564VAN8"/>
<keyword evidence="2" id="KW-1185">Reference proteome</keyword>
<evidence type="ECO:0000313" key="1">
    <source>
        <dbReference type="EMBL" id="VUX29500.1"/>
    </source>
</evidence>
<accession>A0A564VAN8</accession>
<name>A0A564VAN8_9FIRM</name>
<proteinExistence type="predicted"/>
<sequence length="242" mass="28081">MKKLVGEMSDLLNKIVKFSDDYADVKDIFLNDSTMELAEDAIGSLKFLNNSRKALSIIKFKYFLKGLNYENADKESIEKLIRYVDNQSKAEFITNSFDKIISSNSKLACCVMGLMLNDIGQHNDDISQEDLIMLNALPMLNDFDIKNFHYLYKISSKNHKSNHNISPKDIKECVQLYNITRRNLYLTMGVLEKYNLMDKNIDVDLDIDEDNLDFSSVDCDETYYFNSISQKLYTYSSMLFKD</sequence>
<dbReference type="Proteomes" id="UP000408482">
    <property type="component" value="Unassembled WGS sequence"/>
</dbReference>
<evidence type="ECO:0000313" key="2">
    <source>
        <dbReference type="Proteomes" id="UP000408482"/>
    </source>
</evidence>
<gene>
    <name evidence="1" type="ORF">RSSSTS7063_01938</name>
</gene>
<organism evidence="1 2">
    <name type="scientific">Blautia luti</name>
    <dbReference type="NCBI Taxonomy" id="89014"/>
    <lineage>
        <taxon>Bacteria</taxon>
        <taxon>Bacillati</taxon>
        <taxon>Bacillota</taxon>
        <taxon>Clostridia</taxon>
        <taxon>Lachnospirales</taxon>
        <taxon>Lachnospiraceae</taxon>
        <taxon>Blautia</taxon>
    </lineage>
</organism>
<dbReference type="EMBL" id="CABHNW010000003">
    <property type="protein sequence ID" value="VUX29500.1"/>
    <property type="molecule type" value="Genomic_DNA"/>
</dbReference>
<dbReference type="RefSeq" id="WP_118633426.1">
    <property type="nucleotide sequence ID" value="NZ_CABHMX010000021.1"/>
</dbReference>